<dbReference type="Gene3D" id="1.10.3210.10">
    <property type="entry name" value="Hypothetical protein af1432"/>
    <property type="match status" value="1"/>
</dbReference>
<evidence type="ECO:0000259" key="1">
    <source>
        <dbReference type="Pfam" id="PF01966"/>
    </source>
</evidence>
<sequence length="192" mass="20593">MTPLELAVRGGAVPWPELPSEVVGLLVALGAPARLGAHLRAVYAVARDLTGWLGVAHPAVVFDREAVLFGAATHDIGKVLHPEELSVPGTRHEPAGERLLLERGVPARLARFAGTHGSWHGPRAGVDDRLVSLADKVWKGHRVEDLEQLLVRRIAGVSGIAVWEAFLSLDDRLQELAAGADDRLAFQNGFPV</sequence>
<reference evidence="2" key="1">
    <citation type="submission" date="2021-01" db="EMBL/GenBank/DDBJ databases">
        <title>Whole genome shotgun sequence of Actinoplanes capillaceus NBRC 16408.</title>
        <authorList>
            <person name="Komaki H."/>
            <person name="Tamura T."/>
        </authorList>
    </citation>
    <scope>NUCLEOTIDE SEQUENCE [LARGE SCALE GENOMIC DNA]</scope>
    <source>
        <strain evidence="2">NBRC 16408</strain>
    </source>
</reference>
<dbReference type="InterPro" id="IPR006674">
    <property type="entry name" value="HD_domain"/>
</dbReference>
<gene>
    <name evidence="2" type="ORF">Aca07nite_55430</name>
</gene>
<dbReference type="RefSeq" id="WP_308442813.1">
    <property type="nucleotide sequence ID" value="NZ_BAAAGQ010000019.1"/>
</dbReference>
<organism evidence="2">
    <name type="scientific">Actinoplanes campanulatus</name>
    <dbReference type="NCBI Taxonomy" id="113559"/>
    <lineage>
        <taxon>Bacteria</taxon>
        <taxon>Bacillati</taxon>
        <taxon>Actinomycetota</taxon>
        <taxon>Actinomycetes</taxon>
        <taxon>Micromonosporales</taxon>
        <taxon>Micromonosporaceae</taxon>
        <taxon>Actinoplanes</taxon>
    </lineage>
</organism>
<proteinExistence type="predicted"/>
<name>A0ABQ3WPT9_9ACTN</name>
<dbReference type="SUPFAM" id="SSF109604">
    <property type="entry name" value="HD-domain/PDEase-like"/>
    <property type="match status" value="1"/>
</dbReference>
<comment type="caution">
    <text evidence="2">The sequence shown here is derived from an EMBL/GenBank/DDBJ whole genome shotgun (WGS) entry which is preliminary data.</text>
</comment>
<dbReference type="Pfam" id="PF01966">
    <property type="entry name" value="HD"/>
    <property type="match status" value="1"/>
</dbReference>
<protein>
    <submittedName>
        <fullName evidence="2">Phosphohydrolase</fullName>
    </submittedName>
</protein>
<evidence type="ECO:0000313" key="2">
    <source>
        <dbReference type="EMBL" id="GID48268.1"/>
    </source>
</evidence>
<dbReference type="EMBL" id="BOMF01000104">
    <property type="protein sequence ID" value="GID48268.1"/>
    <property type="molecule type" value="Genomic_DNA"/>
</dbReference>
<accession>A0ABQ3WPT9</accession>
<feature type="domain" description="HD" evidence="1">
    <location>
        <begin position="37"/>
        <end position="137"/>
    </location>
</feature>